<evidence type="ECO:0000256" key="4">
    <source>
        <dbReference type="PIRSR" id="PIRSR005739-1"/>
    </source>
</evidence>
<dbReference type="PANTHER" id="PTHR43712:SF2">
    <property type="entry name" value="O-METHYLTRANSFERASE CICE"/>
    <property type="match status" value="1"/>
</dbReference>
<reference evidence="7 8" key="1">
    <citation type="submission" date="2019-09" db="EMBL/GenBank/DDBJ databases">
        <title>Actinomadura physcomitrii sp. nov., a novel actinomycete isolated from moss [Physcomitrium sphaericum (Ludw) Fuernr].</title>
        <authorList>
            <person name="Zhuang X."/>
            <person name="Liu C."/>
        </authorList>
    </citation>
    <scope>NUCLEOTIDE SEQUENCE [LARGE SCALE GENOMIC DNA]</scope>
    <source>
        <strain evidence="7 8">HMC1</strain>
    </source>
</reference>
<comment type="caution">
    <text evidence="7">The sequence shown here is derived from an EMBL/GenBank/DDBJ whole genome shotgun (WGS) entry which is preliminary data.</text>
</comment>
<dbReference type="CDD" id="cd02440">
    <property type="entry name" value="AdoMet_MTases"/>
    <property type="match status" value="1"/>
</dbReference>
<evidence type="ECO:0000313" key="8">
    <source>
        <dbReference type="Proteomes" id="UP000468735"/>
    </source>
</evidence>
<sequence length="336" mass="36397">MARSPLLDFAFGYMPAQMLYAAAELRLADALTDGARTSGELAGETGTDPHALRRLLRALTCLGVLTQDGPDRFALTEEGRRLRTDAPDSIHGLLGLFCGPDVWRSWGDLMETLRTGEPAWHRVTGMTSFEYLAEHPERSVTFNKAMSEHTREVAPAFIKGYDFTRFGTIADLGGGDGTLLAAILRAAPSVRGVLFDLPAGLKEADMTLKAAGVADRCELVQGDFFQSVPEGADAYLLKSVIHDWDDEQSVAILRTCRAAVSDGAKVLLLETVVPEVVTPEHRGIAMGDMNMLVCTGGRERTEEEFRQLLEAAGFTLTGITGQLPPSNYRIIEAAPA</sequence>
<dbReference type="InterPro" id="IPR036390">
    <property type="entry name" value="WH_DNA-bd_sf"/>
</dbReference>
<keyword evidence="2 7" id="KW-0808">Transferase</keyword>
<dbReference type="GO" id="GO:0032259">
    <property type="term" value="P:methylation"/>
    <property type="evidence" value="ECO:0007669"/>
    <property type="project" value="UniProtKB-KW"/>
</dbReference>
<dbReference type="GO" id="GO:0008171">
    <property type="term" value="F:O-methyltransferase activity"/>
    <property type="evidence" value="ECO:0007669"/>
    <property type="project" value="InterPro"/>
</dbReference>
<dbReference type="OrthoDB" id="4145676at2"/>
<dbReference type="InterPro" id="IPR001077">
    <property type="entry name" value="COMT_C"/>
</dbReference>
<protein>
    <submittedName>
        <fullName evidence="7">Methyltransferase</fullName>
    </submittedName>
</protein>
<feature type="domain" description="O-methyltransferase C-terminal" evidence="5">
    <location>
        <begin position="106"/>
        <end position="314"/>
    </location>
</feature>
<keyword evidence="8" id="KW-1185">Reference proteome</keyword>
<proteinExistence type="predicted"/>
<evidence type="ECO:0000256" key="1">
    <source>
        <dbReference type="ARBA" id="ARBA00022603"/>
    </source>
</evidence>
<name>A0A6H9YKB2_9ACTN</name>
<dbReference type="SUPFAM" id="SSF53335">
    <property type="entry name" value="S-adenosyl-L-methionine-dependent methyltransferases"/>
    <property type="match status" value="1"/>
</dbReference>
<dbReference type="PANTHER" id="PTHR43712">
    <property type="entry name" value="PUTATIVE (AFU_ORTHOLOGUE AFUA_4G14580)-RELATED"/>
    <property type="match status" value="1"/>
</dbReference>
<dbReference type="RefSeq" id="WP_151562568.1">
    <property type="nucleotide sequence ID" value="NZ_WBMT01000010.1"/>
</dbReference>
<dbReference type="Pfam" id="PF00891">
    <property type="entry name" value="Methyltransf_2"/>
    <property type="match status" value="1"/>
</dbReference>
<dbReference type="Pfam" id="PF08100">
    <property type="entry name" value="Dimerisation"/>
    <property type="match status" value="1"/>
</dbReference>
<dbReference type="SUPFAM" id="SSF46785">
    <property type="entry name" value="Winged helix' DNA-binding domain"/>
    <property type="match status" value="1"/>
</dbReference>
<evidence type="ECO:0000259" key="6">
    <source>
        <dbReference type="Pfam" id="PF08100"/>
    </source>
</evidence>
<dbReference type="AlphaFoldDB" id="A0A6H9YKB2"/>
<evidence type="ECO:0000313" key="7">
    <source>
        <dbReference type="EMBL" id="KAB2346787.1"/>
    </source>
</evidence>
<dbReference type="Gene3D" id="1.10.287.1350">
    <property type="match status" value="1"/>
</dbReference>
<feature type="active site" description="Proton acceptor" evidence="4">
    <location>
        <position position="242"/>
    </location>
</feature>
<evidence type="ECO:0000259" key="5">
    <source>
        <dbReference type="Pfam" id="PF00891"/>
    </source>
</evidence>
<dbReference type="Gene3D" id="3.40.50.150">
    <property type="entry name" value="Vaccinia Virus protein VP39"/>
    <property type="match status" value="1"/>
</dbReference>
<dbReference type="Gene3D" id="1.10.10.10">
    <property type="entry name" value="Winged helix-like DNA-binding domain superfamily/Winged helix DNA-binding domain"/>
    <property type="match status" value="1"/>
</dbReference>
<dbReference type="InterPro" id="IPR036388">
    <property type="entry name" value="WH-like_DNA-bd_sf"/>
</dbReference>
<dbReference type="PROSITE" id="PS51683">
    <property type="entry name" value="SAM_OMT_II"/>
    <property type="match status" value="1"/>
</dbReference>
<organism evidence="7 8">
    <name type="scientific">Actinomadura rudentiformis</name>
    <dbReference type="NCBI Taxonomy" id="359158"/>
    <lineage>
        <taxon>Bacteria</taxon>
        <taxon>Bacillati</taxon>
        <taxon>Actinomycetota</taxon>
        <taxon>Actinomycetes</taxon>
        <taxon>Streptosporangiales</taxon>
        <taxon>Thermomonosporaceae</taxon>
        <taxon>Actinomadura</taxon>
    </lineage>
</organism>
<dbReference type="Proteomes" id="UP000468735">
    <property type="component" value="Unassembled WGS sequence"/>
</dbReference>
<dbReference type="InterPro" id="IPR016461">
    <property type="entry name" value="COMT-like"/>
</dbReference>
<keyword evidence="1 7" id="KW-0489">Methyltransferase</keyword>
<dbReference type="GO" id="GO:0046983">
    <property type="term" value="F:protein dimerization activity"/>
    <property type="evidence" value="ECO:0007669"/>
    <property type="project" value="InterPro"/>
</dbReference>
<dbReference type="InterPro" id="IPR029063">
    <property type="entry name" value="SAM-dependent_MTases_sf"/>
</dbReference>
<dbReference type="EMBL" id="WBMT01000010">
    <property type="protein sequence ID" value="KAB2346787.1"/>
    <property type="molecule type" value="Genomic_DNA"/>
</dbReference>
<feature type="domain" description="O-methyltransferase dimerisation" evidence="6">
    <location>
        <begin position="8"/>
        <end position="82"/>
    </location>
</feature>
<accession>A0A6H9YKB2</accession>
<gene>
    <name evidence="7" type="ORF">F8566_21395</name>
</gene>
<keyword evidence="3" id="KW-0949">S-adenosyl-L-methionine</keyword>
<evidence type="ECO:0000256" key="3">
    <source>
        <dbReference type="ARBA" id="ARBA00022691"/>
    </source>
</evidence>
<dbReference type="PIRSF" id="PIRSF005739">
    <property type="entry name" value="O-mtase"/>
    <property type="match status" value="1"/>
</dbReference>
<evidence type="ECO:0000256" key="2">
    <source>
        <dbReference type="ARBA" id="ARBA00022679"/>
    </source>
</evidence>
<dbReference type="InterPro" id="IPR012967">
    <property type="entry name" value="COMT_dimerisation"/>
</dbReference>